<evidence type="ECO:0000256" key="1">
    <source>
        <dbReference type="SAM" id="MobiDB-lite"/>
    </source>
</evidence>
<sequence length="149" mass="16339">MAFTANVQTSIAQSTANTTPNGSPPAPNDHHQQNSSSEVLRTPETAFVDISESNTGVISAESETGGKQDNGDQSGSMVAKNATHNGDPEIIPQHKKQVDGTAQVSIEKQKETRKMWFEVLPVVLENFKERNQEQITRTRALVYLFLGWS</sequence>
<name>A0AAD9GU44_9STRA</name>
<keyword evidence="3" id="KW-1185">Reference proteome</keyword>
<evidence type="ECO:0000313" key="3">
    <source>
        <dbReference type="Proteomes" id="UP001259832"/>
    </source>
</evidence>
<dbReference type="Proteomes" id="UP001259832">
    <property type="component" value="Unassembled WGS sequence"/>
</dbReference>
<reference evidence="2" key="1">
    <citation type="submission" date="2023-08" db="EMBL/GenBank/DDBJ databases">
        <title>Reference Genome Resource for the Citrus Pathogen Phytophthora citrophthora.</title>
        <authorList>
            <person name="Moller H."/>
            <person name="Coetzee B."/>
            <person name="Rose L.J."/>
            <person name="Van Niekerk J.M."/>
        </authorList>
    </citation>
    <scope>NUCLEOTIDE SEQUENCE</scope>
    <source>
        <strain evidence="2">STE-U-9442</strain>
    </source>
</reference>
<dbReference type="AlphaFoldDB" id="A0AAD9GU44"/>
<evidence type="ECO:0000313" key="2">
    <source>
        <dbReference type="EMBL" id="KAK1944576.1"/>
    </source>
</evidence>
<accession>A0AAD9GU44</accession>
<organism evidence="2 3">
    <name type="scientific">Phytophthora citrophthora</name>
    <dbReference type="NCBI Taxonomy" id="4793"/>
    <lineage>
        <taxon>Eukaryota</taxon>
        <taxon>Sar</taxon>
        <taxon>Stramenopiles</taxon>
        <taxon>Oomycota</taxon>
        <taxon>Peronosporomycetes</taxon>
        <taxon>Peronosporales</taxon>
        <taxon>Peronosporaceae</taxon>
        <taxon>Phytophthora</taxon>
    </lineage>
</organism>
<protein>
    <submittedName>
        <fullName evidence="2">Uncharacterized protein</fullName>
    </submittedName>
</protein>
<feature type="compositionally biased region" description="Polar residues" evidence="1">
    <location>
        <begin position="1"/>
        <end position="21"/>
    </location>
</feature>
<feature type="region of interest" description="Disordered" evidence="1">
    <location>
        <begin position="1"/>
        <end position="104"/>
    </location>
</feature>
<comment type="caution">
    <text evidence="2">The sequence shown here is derived from an EMBL/GenBank/DDBJ whole genome shotgun (WGS) entry which is preliminary data.</text>
</comment>
<dbReference type="EMBL" id="JASMQC010000006">
    <property type="protein sequence ID" value="KAK1944576.1"/>
    <property type="molecule type" value="Genomic_DNA"/>
</dbReference>
<proteinExistence type="predicted"/>
<gene>
    <name evidence="2" type="ORF">P3T76_004488</name>
</gene>
<feature type="compositionally biased region" description="Polar residues" evidence="1">
    <location>
        <begin position="51"/>
        <end position="63"/>
    </location>
</feature>